<evidence type="ECO:0000313" key="7">
    <source>
        <dbReference type="EMBL" id="VYU55599.1"/>
    </source>
</evidence>
<dbReference type="PRINTS" id="PR00723">
    <property type="entry name" value="SUBTILISIN"/>
</dbReference>
<dbReference type="SUPFAM" id="SSF52743">
    <property type="entry name" value="Subtilisin-like"/>
    <property type="match status" value="1"/>
</dbReference>
<feature type="domain" description="Peptidase S8/S53" evidence="6">
    <location>
        <begin position="450"/>
        <end position="570"/>
    </location>
</feature>
<feature type="active site" description="Charge relay system" evidence="5">
    <location>
        <position position="196"/>
    </location>
</feature>
<evidence type="ECO:0000256" key="2">
    <source>
        <dbReference type="ARBA" id="ARBA00022670"/>
    </source>
</evidence>
<organism evidence="7">
    <name type="scientific">Clostridium tertium</name>
    <dbReference type="NCBI Taxonomy" id="1559"/>
    <lineage>
        <taxon>Bacteria</taxon>
        <taxon>Bacillati</taxon>
        <taxon>Bacillota</taxon>
        <taxon>Clostridia</taxon>
        <taxon>Eubacteriales</taxon>
        <taxon>Clostridiaceae</taxon>
        <taxon>Clostridium</taxon>
    </lineage>
</organism>
<dbReference type="InterPro" id="IPR017310">
    <property type="entry name" value="Pept_S8A_subtilisin_clostridia"/>
</dbReference>
<dbReference type="InterPro" id="IPR050131">
    <property type="entry name" value="Peptidase_S8_subtilisin-like"/>
</dbReference>
<dbReference type="Gene3D" id="2.60.120.1290">
    <property type="match status" value="1"/>
</dbReference>
<sequence>MESINSVYENFNTDNYSSYLIEYTGEIKSEIVDKLDIFLFKINEEYAVLFIRSDMINDFEDTLEVISLINSYFKGNNFEVIYVVPPDIYTLQQVSAIQASNVGMLQTELALNLTGKGVVVGIIDTGIDYLSNEFKDSNGNTRIDSILDQNLGLNKVNDNLILGNIYNKEQIDEAIRARDNGRDPYSIVPSKDEIGHGTNMAGIIGGTGKNPALKGVAPECEFVSVKLLEAKFLKKRLGIKEPIYNIASIFLAIEYLRRYHVESGKPMVILLPLGSNSGNHKGSHILDNYIASVSFNLGIVIVTGTGNEGAEDLHTSGIIKNIGDYSTIEMIVEKNQAILYMEIWMGVPDIIEVNVVSPSGLDTGYIPAILDIRKKYSFVFEQTKISIYYALPEEYSGDQLIRLYFYDIKPGIWNINVRLKLGRMAEYNAWLAQRALTLPGTRFISSTQYGTVTIPGDSRYAITVAAYNQNNNNLLSYSGVAFRDERNNAIDFAAGGYNTITVGPNNTIVTVSGTSLAAAVGAGACVLLFEWGIVNKNYPYMYSQTIKTFLTRGVYKRSGDIYPNPQLGYGIIDFYKIFENMS</sequence>
<dbReference type="PIRSF" id="PIRSF037894">
    <property type="entry name" value="Subtilisin_rel_CspABC"/>
    <property type="match status" value="1"/>
</dbReference>
<dbReference type="AlphaFoldDB" id="A0A6N3FVF6"/>
<evidence type="ECO:0000256" key="5">
    <source>
        <dbReference type="PROSITE-ProRule" id="PRU01240"/>
    </source>
</evidence>
<keyword evidence="3 5" id="KW-0378">Hydrolase</keyword>
<evidence type="ECO:0000259" key="6">
    <source>
        <dbReference type="Pfam" id="PF00082"/>
    </source>
</evidence>
<dbReference type="Pfam" id="PF00082">
    <property type="entry name" value="Peptidase_S8"/>
    <property type="match status" value="2"/>
</dbReference>
<protein>
    <submittedName>
        <fullName evidence="7">PII-type proteinase</fullName>
        <ecNumber evidence="7">3.4.21.96</ecNumber>
    </submittedName>
</protein>
<dbReference type="PANTHER" id="PTHR43806">
    <property type="entry name" value="PEPTIDASE S8"/>
    <property type="match status" value="1"/>
</dbReference>
<reference evidence="7" key="1">
    <citation type="submission" date="2019-11" db="EMBL/GenBank/DDBJ databases">
        <authorList>
            <person name="Feng L."/>
        </authorList>
    </citation>
    <scope>NUCLEOTIDE SEQUENCE</scope>
    <source>
        <strain evidence="7">CTertiumLFYP3</strain>
    </source>
</reference>
<keyword evidence="4 5" id="KW-0720">Serine protease</keyword>
<evidence type="ECO:0000256" key="3">
    <source>
        <dbReference type="ARBA" id="ARBA00022801"/>
    </source>
</evidence>
<dbReference type="PANTHER" id="PTHR43806:SF11">
    <property type="entry name" value="CEREVISIN-RELATED"/>
    <property type="match status" value="1"/>
</dbReference>
<dbReference type="CDD" id="cd07478">
    <property type="entry name" value="Peptidases_S8_CspA-like"/>
    <property type="match status" value="1"/>
</dbReference>
<dbReference type="InterPro" id="IPR015500">
    <property type="entry name" value="Peptidase_S8_subtilisin-rel"/>
</dbReference>
<evidence type="ECO:0000256" key="1">
    <source>
        <dbReference type="ARBA" id="ARBA00011073"/>
    </source>
</evidence>
<name>A0A6N3FVF6_9CLOT</name>
<feature type="active site" description="Charge relay system" evidence="5">
    <location>
        <position position="124"/>
    </location>
</feature>
<dbReference type="RefSeq" id="WP_156627290.1">
    <property type="nucleotide sequence ID" value="NZ_CACRTO010000042.1"/>
</dbReference>
<dbReference type="GO" id="GO:0006508">
    <property type="term" value="P:proteolysis"/>
    <property type="evidence" value="ECO:0007669"/>
    <property type="project" value="UniProtKB-KW"/>
</dbReference>
<dbReference type="EC" id="3.4.21.96" evidence="7"/>
<feature type="domain" description="Peptidase S8/S53" evidence="6">
    <location>
        <begin position="115"/>
        <end position="309"/>
    </location>
</feature>
<dbReference type="EMBL" id="CACRTO010000042">
    <property type="protein sequence ID" value="VYU55599.1"/>
    <property type="molecule type" value="Genomic_DNA"/>
</dbReference>
<dbReference type="PROSITE" id="PS51892">
    <property type="entry name" value="SUBTILASE"/>
    <property type="match status" value="1"/>
</dbReference>
<dbReference type="InterPro" id="IPR036852">
    <property type="entry name" value="Peptidase_S8/S53_dom_sf"/>
</dbReference>
<keyword evidence="2 5" id="KW-0645">Protease</keyword>
<dbReference type="GO" id="GO:0004252">
    <property type="term" value="F:serine-type endopeptidase activity"/>
    <property type="evidence" value="ECO:0007669"/>
    <property type="project" value="UniProtKB-UniRule"/>
</dbReference>
<dbReference type="InterPro" id="IPR034045">
    <property type="entry name" value="Pep_S8_CspA-like"/>
</dbReference>
<gene>
    <name evidence="7" type="primary">prtP_2</name>
    <name evidence="7" type="ORF">CTLFYP3_02844</name>
</gene>
<comment type="similarity">
    <text evidence="1 5">Belongs to the peptidase S8 family.</text>
</comment>
<evidence type="ECO:0000256" key="4">
    <source>
        <dbReference type="ARBA" id="ARBA00022825"/>
    </source>
</evidence>
<feature type="active site" description="Charge relay system" evidence="5">
    <location>
        <position position="515"/>
    </location>
</feature>
<proteinExistence type="inferred from homology"/>
<dbReference type="InterPro" id="IPR000209">
    <property type="entry name" value="Peptidase_S8/S53_dom"/>
</dbReference>
<dbReference type="Gene3D" id="3.40.50.200">
    <property type="entry name" value="Peptidase S8/S53 domain"/>
    <property type="match status" value="1"/>
</dbReference>
<accession>A0A6N3FVF6</accession>